<evidence type="ECO:0000313" key="1">
    <source>
        <dbReference type="EMBL" id="MBS0030575.1"/>
    </source>
</evidence>
<accession>A0ABS5J5R9</accession>
<keyword evidence="2" id="KW-1185">Reference proteome</keyword>
<dbReference type="EMBL" id="JAGTXB010000015">
    <property type="protein sequence ID" value="MBS0030575.1"/>
    <property type="molecule type" value="Genomic_DNA"/>
</dbReference>
<dbReference type="RefSeq" id="WP_211975714.1">
    <property type="nucleotide sequence ID" value="NZ_CBFHAM010000013.1"/>
</dbReference>
<gene>
    <name evidence="1" type="ORF">KE626_24825</name>
</gene>
<sequence length="78" mass="8639">MYTFPGQDATLNIGIDSSEEICRKIQIIYSKMPGWIGFAGNGIPHWFSFEHSDSIKMVCASVEPSGLQISANMKVDEI</sequence>
<reference evidence="1 2" key="1">
    <citation type="submission" date="2021-04" db="EMBL/GenBank/DDBJ databases">
        <title>Chitinophaga sp. nov., isolated from the rhizosphere soil.</title>
        <authorList>
            <person name="He S."/>
        </authorList>
    </citation>
    <scope>NUCLEOTIDE SEQUENCE [LARGE SCALE GENOMIC DNA]</scope>
    <source>
        <strain evidence="1 2">2R12</strain>
    </source>
</reference>
<evidence type="ECO:0000313" key="2">
    <source>
        <dbReference type="Proteomes" id="UP000676386"/>
    </source>
</evidence>
<protein>
    <submittedName>
        <fullName evidence="1">Uncharacterized protein</fullName>
    </submittedName>
</protein>
<dbReference type="Proteomes" id="UP000676386">
    <property type="component" value="Unassembled WGS sequence"/>
</dbReference>
<comment type="caution">
    <text evidence="1">The sequence shown here is derived from an EMBL/GenBank/DDBJ whole genome shotgun (WGS) entry which is preliminary data.</text>
</comment>
<organism evidence="1 2">
    <name type="scientific">Chitinophaga hostae</name>
    <dbReference type="NCBI Taxonomy" id="2831022"/>
    <lineage>
        <taxon>Bacteria</taxon>
        <taxon>Pseudomonadati</taxon>
        <taxon>Bacteroidota</taxon>
        <taxon>Chitinophagia</taxon>
        <taxon>Chitinophagales</taxon>
        <taxon>Chitinophagaceae</taxon>
        <taxon>Chitinophaga</taxon>
    </lineage>
</organism>
<proteinExistence type="predicted"/>
<name>A0ABS5J5R9_9BACT</name>